<name>A0A7J9FD38_9ROSI</name>
<evidence type="ECO:0000313" key="2">
    <source>
        <dbReference type="Proteomes" id="UP000593568"/>
    </source>
</evidence>
<proteinExistence type="predicted"/>
<dbReference type="EMBL" id="JABEZW010000013">
    <property type="protein sequence ID" value="MBA0783078.1"/>
    <property type="molecule type" value="Genomic_DNA"/>
</dbReference>
<dbReference type="AlphaFoldDB" id="A0A7J9FD38"/>
<keyword evidence="2" id="KW-1185">Reference proteome</keyword>
<protein>
    <submittedName>
        <fullName evidence="1">Uncharacterized protein</fullName>
    </submittedName>
</protein>
<gene>
    <name evidence="1" type="ORF">Gotri_000854</name>
</gene>
<comment type="caution">
    <text evidence="1">The sequence shown here is derived from an EMBL/GenBank/DDBJ whole genome shotgun (WGS) entry which is preliminary data.</text>
</comment>
<accession>A0A7J9FD38</accession>
<organism evidence="1 2">
    <name type="scientific">Gossypium trilobum</name>
    <dbReference type="NCBI Taxonomy" id="34281"/>
    <lineage>
        <taxon>Eukaryota</taxon>
        <taxon>Viridiplantae</taxon>
        <taxon>Streptophyta</taxon>
        <taxon>Embryophyta</taxon>
        <taxon>Tracheophyta</taxon>
        <taxon>Spermatophyta</taxon>
        <taxon>Magnoliopsida</taxon>
        <taxon>eudicotyledons</taxon>
        <taxon>Gunneridae</taxon>
        <taxon>Pentapetalae</taxon>
        <taxon>rosids</taxon>
        <taxon>malvids</taxon>
        <taxon>Malvales</taxon>
        <taxon>Malvaceae</taxon>
        <taxon>Malvoideae</taxon>
        <taxon>Gossypium</taxon>
    </lineage>
</organism>
<reference evidence="1 2" key="1">
    <citation type="journal article" date="2019" name="Genome Biol. Evol.">
        <title>Insights into the evolution of the New World diploid cottons (Gossypium, subgenus Houzingenia) based on genome sequencing.</title>
        <authorList>
            <person name="Grover C.E."/>
            <person name="Arick M.A. 2nd"/>
            <person name="Thrash A."/>
            <person name="Conover J.L."/>
            <person name="Sanders W.S."/>
            <person name="Peterson D.G."/>
            <person name="Frelichowski J.E."/>
            <person name="Scheffler J.A."/>
            <person name="Scheffler B.E."/>
            <person name="Wendel J.F."/>
        </authorList>
    </citation>
    <scope>NUCLEOTIDE SEQUENCE [LARGE SCALE GENOMIC DNA]</scope>
    <source>
        <strain evidence="1">8</strain>
        <tissue evidence="1">Leaf</tissue>
    </source>
</reference>
<evidence type="ECO:0000313" key="1">
    <source>
        <dbReference type="EMBL" id="MBA0783078.1"/>
    </source>
</evidence>
<dbReference type="Proteomes" id="UP000593568">
    <property type="component" value="Unassembled WGS sequence"/>
</dbReference>
<sequence length="30" mass="3401">MKQSLIDSIGLIHRMCATLTRMVPQSLLED</sequence>